<protein>
    <submittedName>
        <fullName evidence="1">Uncharacterized protein</fullName>
    </submittedName>
</protein>
<dbReference type="RefSeq" id="WP_004787168.1">
    <property type="nucleotide sequence ID" value="NZ_NPEB01000004.1"/>
</dbReference>
<dbReference type="EMBL" id="SORO01000001">
    <property type="protein sequence ID" value="TDY73064.1"/>
    <property type="molecule type" value="Genomic_DNA"/>
</dbReference>
<evidence type="ECO:0000313" key="2">
    <source>
        <dbReference type="Proteomes" id="UP000294684"/>
    </source>
</evidence>
<dbReference type="AlphaFoldDB" id="A0A4R8MUM6"/>
<accession>A0A4R8MUM6</accession>
<name>A0A4R8MUM6_LEPME</name>
<reference evidence="1 2" key="1">
    <citation type="submission" date="2019-03" db="EMBL/GenBank/DDBJ databases">
        <title>Genomic Encyclopedia of Archaeal and Bacterial Type Strains, Phase II (KMG-II): from individual species to whole genera.</title>
        <authorList>
            <person name="Goeker M."/>
        </authorList>
    </citation>
    <scope>NUCLEOTIDE SEQUENCE [LARGE SCALE GENOMIC DNA]</scope>
    <source>
        <strain evidence="1 2">DSM 21537</strain>
    </source>
</reference>
<comment type="caution">
    <text evidence="1">The sequence shown here is derived from an EMBL/GenBank/DDBJ whole genome shotgun (WGS) entry which is preliminary data.</text>
</comment>
<proteinExistence type="predicted"/>
<keyword evidence="2" id="KW-1185">Reference proteome</keyword>
<dbReference type="Proteomes" id="UP000294684">
    <property type="component" value="Unassembled WGS sequence"/>
</dbReference>
<sequence length="72" mass="8730">MKSITFRADERAIEKARLKASKQKRSLNDIFNEWLRAYSESEPKDFDLDAYLKKFEYVKINRKITREEANER</sequence>
<gene>
    <name evidence="1" type="ORF">CLV96_2083</name>
</gene>
<dbReference type="STRING" id="1193051.LEP1GSC017_1920"/>
<dbReference type="GeneID" id="79827382"/>
<organism evidence="1 2">
    <name type="scientific">Leptospira meyeri</name>
    <dbReference type="NCBI Taxonomy" id="29508"/>
    <lineage>
        <taxon>Bacteria</taxon>
        <taxon>Pseudomonadati</taxon>
        <taxon>Spirochaetota</taxon>
        <taxon>Spirochaetia</taxon>
        <taxon>Leptospirales</taxon>
        <taxon>Leptospiraceae</taxon>
        <taxon>Leptospira</taxon>
    </lineage>
</organism>
<dbReference type="OrthoDB" id="338289at2"/>
<evidence type="ECO:0000313" key="1">
    <source>
        <dbReference type="EMBL" id="TDY73064.1"/>
    </source>
</evidence>